<dbReference type="Pfam" id="PF04966">
    <property type="entry name" value="OprB"/>
    <property type="match status" value="1"/>
</dbReference>
<evidence type="ECO:0000313" key="3">
    <source>
        <dbReference type="EMBL" id="MFC3123588.1"/>
    </source>
</evidence>
<sequence length="436" mass="45983">MKGWAVLLAGLAVLPAAPGRAQEAVAQDACENGHSLASGLCVSAGLTVDGFGSLRGGVNRDVSAASQLKLGLLADLGRVAGLQGWSIGTSAYGIWGKQPGQALTGSLAQPSSIEALSAVRLNEVWMQREVSGWGSLRIGQLAADSEFAVADIAANFVSDAFGWPLSLEENLPSGGAAYPLAAPGVRLAIGEPGEGTGLRFGLFSGDPGGRYGEETDPERHNRYGTNFSTAGGAFMIAEAVTGASAREEGPRPWVGKLGFWYHNGGFDSQRRDGDGLSLASPATSGEPRRYGHNEGLYGIGEVTLWRGEGQSLGAFGRIFWQPADRNAVSLQVDAGVAWVGPFGRKEETVSLGASHARIGRDARLLDKDRQAFTDPFRPARTHETVIEVNYDLPVGPVHLRPVAQWYIHPAAGEASEETGRKLRDALLLGARLQVDF</sequence>
<dbReference type="InterPro" id="IPR038673">
    <property type="entry name" value="OprB_sf"/>
</dbReference>
<accession>A0ABV7FTC2</accession>
<evidence type="ECO:0000256" key="1">
    <source>
        <dbReference type="ARBA" id="ARBA00008769"/>
    </source>
</evidence>
<organism evidence="3 4">
    <name type="scientific">Teichococcus globiformis</name>
    <dbReference type="NCBI Taxonomy" id="2307229"/>
    <lineage>
        <taxon>Bacteria</taxon>
        <taxon>Pseudomonadati</taxon>
        <taxon>Pseudomonadota</taxon>
        <taxon>Alphaproteobacteria</taxon>
        <taxon>Acetobacterales</taxon>
        <taxon>Roseomonadaceae</taxon>
        <taxon>Roseomonas</taxon>
    </lineage>
</organism>
<reference evidence="4" key="1">
    <citation type="journal article" date="2019" name="Int. J. Syst. Evol. Microbiol.">
        <title>The Global Catalogue of Microorganisms (GCM) 10K type strain sequencing project: providing services to taxonomists for standard genome sequencing and annotation.</title>
        <authorList>
            <consortium name="The Broad Institute Genomics Platform"/>
            <consortium name="The Broad Institute Genome Sequencing Center for Infectious Disease"/>
            <person name="Wu L."/>
            <person name="Ma J."/>
        </authorList>
    </citation>
    <scope>NUCLEOTIDE SEQUENCE [LARGE SCALE GENOMIC DNA]</scope>
    <source>
        <strain evidence="4">KCTC 52094</strain>
    </source>
</reference>
<dbReference type="RefSeq" id="WP_379592611.1">
    <property type="nucleotide sequence ID" value="NZ_JBHRTN010000002.1"/>
</dbReference>
<feature type="chain" id="PRO_5044963154" evidence="2">
    <location>
        <begin position="22"/>
        <end position="436"/>
    </location>
</feature>
<dbReference type="Proteomes" id="UP001595593">
    <property type="component" value="Unassembled WGS sequence"/>
</dbReference>
<protein>
    <submittedName>
        <fullName evidence="3">Carbohydrate porin</fullName>
    </submittedName>
</protein>
<gene>
    <name evidence="3" type="ORF">ACFOD4_00830</name>
</gene>
<keyword evidence="2" id="KW-0732">Signal</keyword>
<comment type="caution">
    <text evidence="3">The sequence shown here is derived from an EMBL/GenBank/DDBJ whole genome shotgun (WGS) entry which is preliminary data.</text>
</comment>
<dbReference type="InterPro" id="IPR052932">
    <property type="entry name" value="OprB_Porin"/>
</dbReference>
<keyword evidence="4" id="KW-1185">Reference proteome</keyword>
<feature type="signal peptide" evidence="2">
    <location>
        <begin position="1"/>
        <end position="21"/>
    </location>
</feature>
<proteinExistence type="inferred from homology"/>
<evidence type="ECO:0000313" key="4">
    <source>
        <dbReference type="Proteomes" id="UP001595593"/>
    </source>
</evidence>
<name>A0ABV7FTC2_9PROT</name>
<dbReference type="PANTHER" id="PTHR37944">
    <property type="entry name" value="PORIN B"/>
    <property type="match status" value="1"/>
</dbReference>
<comment type="similarity">
    <text evidence="1 2">Belongs to the OprB family.</text>
</comment>
<dbReference type="Gene3D" id="2.40.160.180">
    <property type="entry name" value="Carbohydrate-selective porin OprB"/>
    <property type="match status" value="1"/>
</dbReference>
<evidence type="ECO:0000256" key="2">
    <source>
        <dbReference type="RuleBase" id="RU363072"/>
    </source>
</evidence>
<dbReference type="EMBL" id="JBHRTN010000002">
    <property type="protein sequence ID" value="MFC3123588.1"/>
    <property type="molecule type" value="Genomic_DNA"/>
</dbReference>
<dbReference type="PANTHER" id="PTHR37944:SF1">
    <property type="entry name" value="PORIN B"/>
    <property type="match status" value="1"/>
</dbReference>
<dbReference type="InterPro" id="IPR007049">
    <property type="entry name" value="Carb-sel_porin_OprB"/>
</dbReference>